<evidence type="ECO:0000313" key="2">
    <source>
        <dbReference type="Proteomes" id="UP001209730"/>
    </source>
</evidence>
<evidence type="ECO:0000313" key="1">
    <source>
        <dbReference type="EMBL" id="MCX2803233.1"/>
    </source>
</evidence>
<sequence>MTKTVVNLIGFDLTFSNGISIDDFFHWMVSVENKPITANGYTNYIFTDIVEKFIVGLIICYKGDKKLLATRKEKNSLEIDKIELKSNQESTQASIFCLDPTSKCGMFYSYHGGVSKVNIANVFQRIHNSIKKSKIKEKTRELSRLAKATKRNKEKAREIYSGNFNFNIKVRNLDIDKLLDEFSEYKELEITLSPAVEPAPAFRPLKAMTSSFRTLIRLDGSSNNSRKRDAIKNLWNNHKQGDTIKALRIAGKAMHGVAHDAKIGENLGKV</sequence>
<dbReference type="Proteomes" id="UP001209730">
    <property type="component" value="Unassembled WGS sequence"/>
</dbReference>
<organism evidence="1 2">
    <name type="scientific">Microbulbifer thermotolerans</name>
    <dbReference type="NCBI Taxonomy" id="252514"/>
    <lineage>
        <taxon>Bacteria</taxon>
        <taxon>Pseudomonadati</taxon>
        <taxon>Pseudomonadota</taxon>
        <taxon>Gammaproteobacteria</taxon>
        <taxon>Cellvibrionales</taxon>
        <taxon>Microbulbiferaceae</taxon>
        <taxon>Microbulbifer</taxon>
    </lineage>
</organism>
<accession>A0AB35I0F1</accession>
<gene>
    <name evidence="1" type="ORF">OQJ68_15685</name>
</gene>
<dbReference type="AlphaFoldDB" id="A0AB35I0F1"/>
<name>A0AB35I0F1_MICTH</name>
<protein>
    <submittedName>
        <fullName evidence="1">Uncharacterized protein</fullName>
    </submittedName>
</protein>
<dbReference type="EMBL" id="JAPHQB010000037">
    <property type="protein sequence ID" value="MCX2803233.1"/>
    <property type="molecule type" value="Genomic_DNA"/>
</dbReference>
<proteinExistence type="predicted"/>
<reference evidence="1" key="1">
    <citation type="submission" date="2022-11" db="EMBL/GenBank/DDBJ databases">
        <title>Chitin-degrading and fungicidal potential of chitinolytic bacterial strains from marine environment of the Pacific Ocean regions.</title>
        <authorList>
            <person name="Pentekhina I."/>
            <person name="Nedashkovskaya O."/>
            <person name="Seitkalieva A."/>
            <person name="Podvolotskaya A."/>
            <person name="Tekutyeva L."/>
            <person name="Balabanova L."/>
        </authorList>
    </citation>
    <scope>NUCLEOTIDE SEQUENCE</scope>
    <source>
        <strain evidence="1">KMM 6838</strain>
    </source>
</reference>
<dbReference type="RefSeq" id="WP_266066675.1">
    <property type="nucleotide sequence ID" value="NZ_JAPHQB010000037.1"/>
</dbReference>
<comment type="caution">
    <text evidence="1">The sequence shown here is derived from an EMBL/GenBank/DDBJ whole genome shotgun (WGS) entry which is preliminary data.</text>
</comment>